<protein>
    <submittedName>
        <fullName evidence="2">Uncharacterized protein</fullName>
    </submittedName>
</protein>
<evidence type="ECO:0000256" key="1">
    <source>
        <dbReference type="SAM" id="MobiDB-lite"/>
    </source>
</evidence>
<gene>
    <name evidence="2" type="ORF">SSPO_100150</name>
</gene>
<evidence type="ECO:0000313" key="2">
    <source>
        <dbReference type="EMBL" id="BBJ47297.1"/>
    </source>
</evidence>
<feature type="region of interest" description="Disordered" evidence="1">
    <location>
        <begin position="46"/>
        <end position="66"/>
    </location>
</feature>
<organism evidence="2 3">
    <name type="scientific">Streptomyces antimycoticus</name>
    <dbReference type="NCBI Taxonomy" id="68175"/>
    <lineage>
        <taxon>Bacteria</taxon>
        <taxon>Bacillati</taxon>
        <taxon>Actinomycetota</taxon>
        <taxon>Actinomycetes</taxon>
        <taxon>Kitasatosporales</taxon>
        <taxon>Streptomycetaceae</taxon>
        <taxon>Streptomyces</taxon>
        <taxon>Streptomyces violaceusniger group</taxon>
    </lineage>
</organism>
<dbReference type="Proteomes" id="UP000463951">
    <property type="component" value="Chromosome"/>
</dbReference>
<reference evidence="2 3" key="1">
    <citation type="journal article" date="2020" name="Int. J. Syst. Evol. Microbiol.">
        <title>Reclassification of Streptomyces castelarensis and Streptomyces sporoclivatus as later heterotypic synonyms of Streptomyces antimycoticus.</title>
        <authorList>
            <person name="Komaki H."/>
            <person name="Tamura T."/>
        </authorList>
    </citation>
    <scope>NUCLEOTIDE SEQUENCE [LARGE SCALE GENOMIC DNA]</scope>
    <source>
        <strain evidence="2 3">NBRC 100767</strain>
    </source>
</reference>
<proteinExistence type="predicted"/>
<dbReference type="EMBL" id="AP019620">
    <property type="protein sequence ID" value="BBJ47297.1"/>
    <property type="molecule type" value="Genomic_DNA"/>
</dbReference>
<sequence>MRGGPSDAAHRLAYDLADALLATWPVALPEPDWPREWRAKTVHTGACSRYDGRPGSSDARPGTRRW</sequence>
<dbReference type="AlphaFoldDB" id="A0A499VM69"/>
<name>A0A499VM69_9ACTN</name>
<evidence type="ECO:0000313" key="3">
    <source>
        <dbReference type="Proteomes" id="UP000463951"/>
    </source>
</evidence>
<accession>A0A499VM69</accession>